<proteinExistence type="predicted"/>
<reference evidence="1 2" key="1">
    <citation type="journal article" date="2016" name="Nat. Commun.">
        <title>Thousands of microbial genomes shed light on interconnected biogeochemical processes in an aquifer system.</title>
        <authorList>
            <person name="Anantharaman K."/>
            <person name="Brown C.T."/>
            <person name="Hug L.A."/>
            <person name="Sharon I."/>
            <person name="Castelle C.J."/>
            <person name="Probst A.J."/>
            <person name="Thomas B.C."/>
            <person name="Singh A."/>
            <person name="Wilkins M.J."/>
            <person name="Karaoz U."/>
            <person name="Brodie E.L."/>
            <person name="Williams K.H."/>
            <person name="Hubbard S.S."/>
            <person name="Banfield J.F."/>
        </authorList>
    </citation>
    <scope>NUCLEOTIDE SEQUENCE [LARGE SCALE GENOMIC DNA]</scope>
</reference>
<gene>
    <name evidence="1" type="ORF">A3I41_01845</name>
</gene>
<dbReference type="AlphaFoldDB" id="A0A1F7V873"/>
<evidence type="ECO:0000313" key="1">
    <source>
        <dbReference type="EMBL" id="OGL86287.1"/>
    </source>
</evidence>
<evidence type="ECO:0000313" key="2">
    <source>
        <dbReference type="Proteomes" id="UP000176593"/>
    </source>
</evidence>
<organism evidence="1 2">
    <name type="scientific">Candidatus Uhrbacteria bacterium RIFCSPLOWO2_02_FULL_48_18</name>
    <dbReference type="NCBI Taxonomy" id="1802408"/>
    <lineage>
        <taxon>Bacteria</taxon>
        <taxon>Candidatus Uhriibacteriota</taxon>
    </lineage>
</organism>
<name>A0A1F7V873_9BACT</name>
<comment type="caution">
    <text evidence="1">The sequence shown here is derived from an EMBL/GenBank/DDBJ whole genome shotgun (WGS) entry which is preliminary data.</text>
</comment>
<dbReference type="Proteomes" id="UP000176593">
    <property type="component" value="Unassembled WGS sequence"/>
</dbReference>
<dbReference type="EMBL" id="MGEQ01000010">
    <property type="protein sequence ID" value="OGL86287.1"/>
    <property type="molecule type" value="Genomic_DNA"/>
</dbReference>
<protein>
    <submittedName>
        <fullName evidence="1">Uncharacterized protein</fullName>
    </submittedName>
</protein>
<accession>A0A1F7V873</accession>
<sequence length="149" mass="17056">MGGSTRVYHDRIEAAVLQEAPPEMRDALREKFVKMRVKEDEALERARKRVVKVKKNLPAKGARWTKPVGEYDEISLVKNRKTLGTLFRHKGGWAYEMPGENKPRDETLPSSGAWIYDLDEAKAIFRKMIDGWAIEAASVPHVVYDDDKT</sequence>